<feature type="compositionally biased region" description="Basic and acidic residues" evidence="1">
    <location>
        <begin position="224"/>
        <end position="237"/>
    </location>
</feature>
<feature type="compositionally biased region" description="Acidic residues" evidence="1">
    <location>
        <begin position="156"/>
        <end position="166"/>
    </location>
</feature>
<dbReference type="VEuPathDB" id="VectorBase:AMAM015300"/>
<feature type="compositionally biased region" description="Basic and acidic residues" evidence="1">
    <location>
        <begin position="931"/>
        <end position="950"/>
    </location>
</feature>
<feature type="compositionally biased region" description="Acidic residues" evidence="1">
    <location>
        <begin position="818"/>
        <end position="829"/>
    </location>
</feature>
<dbReference type="AlphaFoldDB" id="A0A182SXA1"/>
<evidence type="ECO:0000313" key="3">
    <source>
        <dbReference type="Proteomes" id="UP000075901"/>
    </source>
</evidence>
<keyword evidence="3" id="KW-1185">Reference proteome</keyword>
<feature type="compositionally biased region" description="Basic and acidic residues" evidence="1">
    <location>
        <begin position="855"/>
        <end position="882"/>
    </location>
</feature>
<protein>
    <submittedName>
        <fullName evidence="2">Uncharacterized protein</fullName>
    </submittedName>
</protein>
<feature type="compositionally biased region" description="Polar residues" evidence="1">
    <location>
        <begin position="415"/>
        <end position="429"/>
    </location>
</feature>
<feature type="region of interest" description="Disordered" evidence="1">
    <location>
        <begin position="135"/>
        <end position="987"/>
    </location>
</feature>
<evidence type="ECO:0000313" key="2">
    <source>
        <dbReference type="EnsemblMetazoa" id="AMAM015300-PA"/>
    </source>
</evidence>
<dbReference type="EnsemblMetazoa" id="AMAM015300-RA">
    <property type="protein sequence ID" value="AMAM015300-PA"/>
    <property type="gene ID" value="AMAM015300"/>
</dbReference>
<feature type="compositionally biased region" description="Acidic residues" evidence="1">
    <location>
        <begin position="636"/>
        <end position="647"/>
    </location>
</feature>
<feature type="compositionally biased region" description="Acidic residues" evidence="1">
    <location>
        <begin position="654"/>
        <end position="671"/>
    </location>
</feature>
<feature type="compositionally biased region" description="Basic and acidic residues" evidence="1">
    <location>
        <begin position="367"/>
        <end position="390"/>
    </location>
</feature>
<proteinExistence type="predicted"/>
<organism evidence="2 3">
    <name type="scientific">Anopheles maculatus</name>
    <dbReference type="NCBI Taxonomy" id="74869"/>
    <lineage>
        <taxon>Eukaryota</taxon>
        <taxon>Metazoa</taxon>
        <taxon>Ecdysozoa</taxon>
        <taxon>Arthropoda</taxon>
        <taxon>Hexapoda</taxon>
        <taxon>Insecta</taxon>
        <taxon>Pterygota</taxon>
        <taxon>Neoptera</taxon>
        <taxon>Endopterygota</taxon>
        <taxon>Diptera</taxon>
        <taxon>Nematocera</taxon>
        <taxon>Culicoidea</taxon>
        <taxon>Culicidae</taxon>
        <taxon>Anophelinae</taxon>
        <taxon>Anopheles</taxon>
        <taxon>Anopheles maculatus group</taxon>
    </lineage>
</organism>
<dbReference type="Proteomes" id="UP000075901">
    <property type="component" value="Unassembled WGS sequence"/>
</dbReference>
<feature type="compositionally biased region" description="Acidic residues" evidence="1">
    <location>
        <begin position="695"/>
        <end position="708"/>
    </location>
</feature>
<accession>A0A182SXA1</accession>
<feature type="compositionally biased region" description="Acidic residues" evidence="1">
    <location>
        <begin position="964"/>
        <end position="977"/>
    </location>
</feature>
<evidence type="ECO:0000256" key="1">
    <source>
        <dbReference type="SAM" id="MobiDB-lite"/>
    </source>
</evidence>
<sequence>MGALYTQKGTPDSTQSDLTNVHPYSIVNVLTALVNSPHENTQLGNAQKDFEKAMLAGAEVCKHILAKIASLAETKSNSNVRNLRDVKELFIHMSYLVTYGIGRFKTLHERCVNDVKKMGFTQESDFVMVNDRIDDSSTKADGQEDGPSDHETPDAQNEDDDDDCEIIEQPHTIIEVDSDDETPPKEAEAASEEVATAGKQAIGADVNSRVTTTSGEPEKDDSTEERSLSAEEKENAVEKVGVAAGGDASIADAEKIPKDGGATESSTSSDANDPQKETAQEEGKEPKESTEDKDQQVELIEISDKEVSELLDIHISNDEETSKQNANPPEQTAELMEVIDSDEEAARKEATQDSAVEQGSNSSESITGDKRSTEEKGDVPPEDGTEKLSENAEVENSNDKMEEDESANKAGEATVDQSAQQKDTEQAVTATEDGGQGSHNDASLLDELEHSSKGSSSEILNLMDAADDSYHSDSSDMQFTSDFTIQEVRHEEAPSKREATDASTSVEEPDGTKSPGMEVDSPTASETDEQEEAHCTKEPNVNEESEAIEVLDSSEESDSSKNTTVGEDDAPKGDDAPVPAIVEESSSAASLVQDQTEEPVVEEQIAEPQKQALADGDNEELVNNVKSPMTKLPTVDEQETEKEEDEEKERKEEEEKESGEEEKESEEEVKESEEKEKESEEKEKESEEKEKESEKEENESEEKEIESEIEVKESEDEEKKSEEEERESVEEMDKEEITDKLNSEELADKGKEVPETVSDASCEKEESLCASNEVQDGSNCASVANDTVEISSSSEDGCEQDVCMNEKDETSQKPSPNDDTDPEPMDVDSEPQHSSVDVAEKDDDTDQPMMEVTDEVSKDSPSKIEQPDSSMEKHESEEREKPSVSVEANDMPQVEILSEESSPAGNDPENCVAIGSDEVKQTISEPDSESQETKRSTEKSSQDCSDEKKKASICHTDAEATDQQGEEQLSDSMEQAEDLPASTNSPT</sequence>
<feature type="compositionally biased region" description="Basic and acidic residues" evidence="1">
    <location>
        <begin position="709"/>
        <end position="754"/>
    </location>
</feature>
<feature type="compositionally biased region" description="Polar residues" evidence="1">
    <location>
        <begin position="263"/>
        <end position="272"/>
    </location>
</feature>
<feature type="compositionally biased region" description="Polar residues" evidence="1">
    <location>
        <begin position="584"/>
        <end position="594"/>
    </location>
</feature>
<feature type="compositionally biased region" description="Basic and acidic residues" evidence="1">
    <location>
        <begin position="273"/>
        <end position="322"/>
    </location>
</feature>
<feature type="compositionally biased region" description="Basic and acidic residues" evidence="1">
    <location>
        <begin position="135"/>
        <end position="153"/>
    </location>
</feature>
<feature type="compositionally biased region" description="Basic and acidic residues" evidence="1">
    <location>
        <begin position="672"/>
        <end position="694"/>
    </location>
</feature>
<feature type="compositionally biased region" description="Acidic residues" evidence="1">
    <location>
        <begin position="595"/>
        <end position="605"/>
    </location>
</feature>
<name>A0A182SXA1_9DIPT</name>
<reference evidence="3" key="1">
    <citation type="submission" date="2013-09" db="EMBL/GenBank/DDBJ databases">
        <title>The Genome Sequence of Anopheles maculatus species B.</title>
        <authorList>
            <consortium name="The Broad Institute Genomics Platform"/>
            <person name="Neafsey D.E."/>
            <person name="Besansky N."/>
            <person name="Howell P."/>
            <person name="Walton C."/>
            <person name="Young S.K."/>
            <person name="Zeng Q."/>
            <person name="Gargeya S."/>
            <person name="Fitzgerald M."/>
            <person name="Haas B."/>
            <person name="Abouelleil A."/>
            <person name="Allen A.W."/>
            <person name="Alvarado L."/>
            <person name="Arachchi H.M."/>
            <person name="Berlin A.M."/>
            <person name="Chapman S.B."/>
            <person name="Gainer-Dewar J."/>
            <person name="Goldberg J."/>
            <person name="Griggs A."/>
            <person name="Gujja S."/>
            <person name="Hansen M."/>
            <person name="Howarth C."/>
            <person name="Imamovic A."/>
            <person name="Ireland A."/>
            <person name="Larimer J."/>
            <person name="McCowan C."/>
            <person name="Murphy C."/>
            <person name="Pearson M."/>
            <person name="Poon T.W."/>
            <person name="Priest M."/>
            <person name="Roberts A."/>
            <person name="Saif S."/>
            <person name="Shea T."/>
            <person name="Sisk P."/>
            <person name="Sykes S."/>
            <person name="Wortman J."/>
            <person name="Nusbaum C."/>
            <person name="Birren B."/>
        </authorList>
    </citation>
    <scope>NUCLEOTIDE SEQUENCE [LARGE SCALE GENOMIC DNA]</scope>
    <source>
        <strain evidence="3">maculatus3</strain>
    </source>
</reference>
<feature type="compositionally biased region" description="Polar residues" evidence="1">
    <location>
        <begin position="769"/>
        <end position="795"/>
    </location>
</feature>
<reference evidence="2" key="2">
    <citation type="submission" date="2020-05" db="UniProtKB">
        <authorList>
            <consortium name="EnsemblMetazoa"/>
        </authorList>
    </citation>
    <scope>IDENTIFICATION</scope>
    <source>
        <strain evidence="2">maculatus3</strain>
    </source>
</reference>
<feature type="compositionally biased region" description="Acidic residues" evidence="1">
    <location>
        <begin position="541"/>
        <end position="557"/>
    </location>
</feature>
<feature type="compositionally biased region" description="Polar residues" evidence="1">
    <location>
        <begin position="352"/>
        <end position="366"/>
    </location>
</feature>
<feature type="compositionally biased region" description="Basic and acidic residues" evidence="1">
    <location>
        <begin position="487"/>
        <end position="500"/>
    </location>
</feature>